<sequence>MNSNNNGTFTFTHLKALLPQLPILLIVFAHFQKIYASNCEPGPSGNSGFLRLKADLYRQCTVVLTIIVEDSWVIQEVYIGCFNCAKTALILEELISIDDVLRVTALVSWNDVSFTKIDLDNRWNSVHRYINQLGLERNIQRFKEFENVTDRNGSFCKSGKVFKEDICLYDILLERNNCTNPICRLLLQISFSYQNAIDVDNEFDLLYMVPFGAQYESLKFALIFSTNEKMKGTTILELLSPFQISVWMYVVLAMLFMSALLAKFNSKMFNSTWFWVLSILLEMDGNIKKRIDWNIGHLMCIWLYGSILLRNFYTSQMYSHLTKEPEPTNLPKSINEMFFNTTVTILADQDVAFALACHLITWRRYDIDNTPEKFKEKPEYLKRIRIISAAMNDFFLEFLRSTSISNPIRFFWEILWAQWEVRWGYYFRMSNVSEICCAVPHYWRKELVKRPVCFTGITDFWKAADL</sequence>
<feature type="transmembrane region" description="Helical" evidence="1">
    <location>
        <begin position="244"/>
        <end position="262"/>
    </location>
</feature>
<evidence type="ECO:0000313" key="3">
    <source>
        <dbReference type="Proteomes" id="UP001642540"/>
    </source>
</evidence>
<feature type="transmembrane region" description="Helical" evidence="1">
    <location>
        <begin position="293"/>
        <end position="313"/>
    </location>
</feature>
<gene>
    <name evidence="2" type="ORF">ODALV1_LOCUS8438</name>
</gene>
<evidence type="ECO:0000256" key="1">
    <source>
        <dbReference type="SAM" id="Phobius"/>
    </source>
</evidence>
<dbReference type="EMBL" id="CAXLJM020000026">
    <property type="protein sequence ID" value="CAL8093192.1"/>
    <property type="molecule type" value="Genomic_DNA"/>
</dbReference>
<keyword evidence="1" id="KW-1133">Transmembrane helix</keyword>
<keyword evidence="1" id="KW-0472">Membrane</keyword>
<proteinExistence type="predicted"/>
<organism evidence="2 3">
    <name type="scientific">Orchesella dallaii</name>
    <dbReference type="NCBI Taxonomy" id="48710"/>
    <lineage>
        <taxon>Eukaryota</taxon>
        <taxon>Metazoa</taxon>
        <taxon>Ecdysozoa</taxon>
        <taxon>Arthropoda</taxon>
        <taxon>Hexapoda</taxon>
        <taxon>Collembola</taxon>
        <taxon>Entomobryomorpha</taxon>
        <taxon>Entomobryoidea</taxon>
        <taxon>Orchesellidae</taxon>
        <taxon>Orchesellinae</taxon>
        <taxon>Orchesella</taxon>
    </lineage>
</organism>
<reference evidence="2 3" key="1">
    <citation type="submission" date="2024-08" db="EMBL/GenBank/DDBJ databases">
        <authorList>
            <person name="Cucini C."/>
            <person name="Frati F."/>
        </authorList>
    </citation>
    <scope>NUCLEOTIDE SEQUENCE [LARGE SCALE GENOMIC DNA]</scope>
</reference>
<comment type="caution">
    <text evidence="2">The sequence shown here is derived from an EMBL/GenBank/DDBJ whole genome shotgun (WGS) entry which is preliminary data.</text>
</comment>
<accession>A0ABP1Q878</accession>
<evidence type="ECO:0000313" key="2">
    <source>
        <dbReference type="EMBL" id="CAL8093192.1"/>
    </source>
</evidence>
<protein>
    <submittedName>
        <fullName evidence="2">Uncharacterized protein</fullName>
    </submittedName>
</protein>
<keyword evidence="1" id="KW-0812">Transmembrane</keyword>
<name>A0ABP1Q878_9HEXA</name>
<keyword evidence="3" id="KW-1185">Reference proteome</keyword>
<dbReference type="Proteomes" id="UP001642540">
    <property type="component" value="Unassembled WGS sequence"/>
</dbReference>